<evidence type="ECO:0000313" key="10">
    <source>
        <dbReference type="EMBL" id="KAG8233650.1"/>
    </source>
</evidence>
<evidence type="ECO:0000313" key="11">
    <source>
        <dbReference type="Proteomes" id="UP000792457"/>
    </source>
</evidence>
<dbReference type="FunFam" id="1.20.5.170:FF:000011">
    <property type="entry name" value="Transcription factor MafG, putative"/>
    <property type="match status" value="1"/>
</dbReference>
<dbReference type="GO" id="GO:0005634">
    <property type="term" value="C:nucleus"/>
    <property type="evidence" value="ECO:0007669"/>
    <property type="project" value="UniProtKB-SubCell"/>
</dbReference>
<dbReference type="SUPFAM" id="SSF57959">
    <property type="entry name" value="Leucine zipper domain"/>
    <property type="match status" value="1"/>
</dbReference>
<gene>
    <name evidence="10" type="ORF">J437_LFUL013696</name>
</gene>
<feature type="compositionally biased region" description="Pro residues" evidence="8">
    <location>
        <begin position="362"/>
        <end position="373"/>
    </location>
</feature>
<reference evidence="10" key="2">
    <citation type="submission" date="2017-10" db="EMBL/GenBank/DDBJ databases">
        <title>Ladona fulva Genome sequencing and assembly.</title>
        <authorList>
            <person name="Murali S."/>
            <person name="Richards S."/>
            <person name="Bandaranaike D."/>
            <person name="Bellair M."/>
            <person name="Blankenburg K."/>
            <person name="Chao H."/>
            <person name="Dinh H."/>
            <person name="Doddapaneni H."/>
            <person name="Dugan-Rocha S."/>
            <person name="Elkadiri S."/>
            <person name="Gnanaolivu R."/>
            <person name="Hernandez B."/>
            <person name="Skinner E."/>
            <person name="Javaid M."/>
            <person name="Lee S."/>
            <person name="Li M."/>
            <person name="Ming W."/>
            <person name="Munidasa M."/>
            <person name="Muniz J."/>
            <person name="Nguyen L."/>
            <person name="Hughes D."/>
            <person name="Osuji N."/>
            <person name="Pu L.-L."/>
            <person name="Puazo M."/>
            <person name="Qu C."/>
            <person name="Quiroz J."/>
            <person name="Raj R."/>
            <person name="Weissenberger G."/>
            <person name="Xin Y."/>
            <person name="Zou X."/>
            <person name="Han Y."/>
            <person name="Worley K."/>
            <person name="Muzny D."/>
            <person name="Gibbs R."/>
        </authorList>
    </citation>
    <scope>NUCLEOTIDE SEQUENCE</scope>
    <source>
        <strain evidence="10">Sampled in the wild</strain>
    </source>
</reference>
<evidence type="ECO:0000256" key="5">
    <source>
        <dbReference type="ARBA" id="ARBA00023125"/>
    </source>
</evidence>
<feature type="compositionally biased region" description="Low complexity" evidence="8">
    <location>
        <begin position="467"/>
        <end position="480"/>
    </location>
</feature>
<keyword evidence="5" id="KW-0238">DNA-binding</keyword>
<feature type="compositionally biased region" description="Basic residues" evidence="8">
    <location>
        <begin position="486"/>
        <end position="495"/>
    </location>
</feature>
<feature type="region of interest" description="Disordered" evidence="8">
    <location>
        <begin position="442"/>
        <end position="549"/>
    </location>
</feature>
<feature type="compositionally biased region" description="Basic and acidic residues" evidence="8">
    <location>
        <begin position="109"/>
        <end position="119"/>
    </location>
</feature>
<evidence type="ECO:0000256" key="1">
    <source>
        <dbReference type="ARBA" id="ARBA00004123"/>
    </source>
</evidence>
<keyword evidence="6" id="KW-0804">Transcription</keyword>
<name>A0A8K0KEY3_LADFU</name>
<dbReference type="InterPro" id="IPR008917">
    <property type="entry name" value="TF_DNA-bd_sf"/>
</dbReference>
<evidence type="ECO:0000256" key="4">
    <source>
        <dbReference type="ARBA" id="ARBA00023015"/>
    </source>
</evidence>
<dbReference type="SUPFAM" id="SSF47454">
    <property type="entry name" value="A DNA-binding domain in eukaryotic transcription factors"/>
    <property type="match status" value="1"/>
</dbReference>
<feature type="domain" description="BZIP" evidence="9">
    <location>
        <begin position="580"/>
        <end position="643"/>
    </location>
</feature>
<comment type="similarity">
    <text evidence="2">Belongs to the bZIP family. Maf subfamily.</text>
</comment>
<dbReference type="GO" id="GO:0000981">
    <property type="term" value="F:DNA-binding transcription factor activity, RNA polymerase II-specific"/>
    <property type="evidence" value="ECO:0007669"/>
    <property type="project" value="TreeGrafter"/>
</dbReference>
<sequence>MVRSDWGGGGSSGRVSGVGGAENRRRRNSASSSGKMLPLGALAGAVGRRCAVSDMSEALPLADSLQTNFSGESRSHVRTADEHVPSREAILRKTSVRRSRREGVTGIRAKSDRDPRLEGKGSAVAKMEAAEERLADEYVQEFVLDHLEDAVKREGVDDDGSCASPAHLQQPAPGSMVLRAHPRLLPPPPLASVAHPAGSLPPTPSAHLTLIGGHGGLERTPLYTQHQHLRHQIPQGHLPGSPATVTSTTPSSSSPPSSTSSAPQLIPVSPGRAPSTPAPTPSTPGDEAMHPHGLHGPATPGSPPETPPSVPLVRHQGTLPPFSSTHPSHHHLHPPNPHHIIHHPESPPQHHPQHLQHQQQNCPPPPPPPPPLHSAPNVSQKTPVIGEEVIWLPNIMRYNGGVQEPLDLRNESMEVVTWGRNLASSPHHLQHSQHQLALLGEEGAATPPPQPHQFMQIQQQPHHHHLPLQLQHQQQPMQGQPLPPLPHHHHHHHHAQGNQHHAGNGTLVVSSTISSSSSSSASSTGSANSFLHDEHNTTGTGGSPGSAATPSFLNDDLLMSLSVRELNKRLHGCPRDEVVRLKQKRRTLKNRGYAQNCRSKRLAQRHELETQNRSLQAELTRIRMELGRVAQERDMFRQRYDLLMRRSGGQLPPPPPPPPVTSVAEDTSLRRPIVGGGSEVADLLARRNGGGTPQHQAPHHQNAGNGRMGGCGPRGARGDRDANGGSDGMNSSGSPSDPPSSPEDNFKTLVKSGRSLKCDTGVERTRKYIFFRLTISCVGYALRIDLDDRLAVDSFGAPDRTPSADSLFPLPI</sequence>
<feature type="region of interest" description="Disordered" evidence="8">
    <location>
        <begin position="1"/>
        <end position="38"/>
    </location>
</feature>
<dbReference type="InterPro" id="IPR004826">
    <property type="entry name" value="bZIP_Maf"/>
</dbReference>
<feature type="compositionally biased region" description="Low complexity" evidence="8">
    <location>
        <begin position="241"/>
        <end position="275"/>
    </location>
</feature>
<dbReference type="InterPro" id="IPR024874">
    <property type="entry name" value="Transcription_factor_Maf_fam"/>
</dbReference>
<dbReference type="Gene3D" id="1.20.5.170">
    <property type="match status" value="1"/>
</dbReference>
<accession>A0A8K0KEY3</accession>
<dbReference type="PANTHER" id="PTHR10129">
    <property type="entry name" value="TRANSCRIPTION FACTOR MAF"/>
    <property type="match status" value="1"/>
</dbReference>
<dbReference type="EMBL" id="KZ308734">
    <property type="protein sequence ID" value="KAG8233650.1"/>
    <property type="molecule type" value="Genomic_DNA"/>
</dbReference>
<dbReference type="OrthoDB" id="5974330at2759"/>
<feature type="compositionally biased region" description="Gly residues" evidence="8">
    <location>
        <begin position="1"/>
        <end position="20"/>
    </location>
</feature>
<dbReference type="InterPro" id="IPR046347">
    <property type="entry name" value="bZIP_sf"/>
</dbReference>
<protein>
    <recommendedName>
        <fullName evidence="9">BZIP domain-containing protein</fullName>
    </recommendedName>
</protein>
<keyword evidence="11" id="KW-1185">Reference proteome</keyword>
<dbReference type="SMART" id="SM00338">
    <property type="entry name" value="BRLZ"/>
    <property type="match status" value="1"/>
</dbReference>
<comment type="caution">
    <text evidence="10">The sequence shown here is derived from an EMBL/GenBank/DDBJ whole genome shotgun (WGS) entry which is preliminary data.</text>
</comment>
<dbReference type="AlphaFoldDB" id="A0A8K0KEY3"/>
<dbReference type="CDD" id="cd14718">
    <property type="entry name" value="bZIP_Maf_large"/>
    <property type="match status" value="1"/>
</dbReference>
<evidence type="ECO:0000259" key="9">
    <source>
        <dbReference type="PROSITE" id="PS50217"/>
    </source>
</evidence>
<feature type="region of interest" description="Disordered" evidence="8">
    <location>
        <begin position="97"/>
        <end position="123"/>
    </location>
</feature>
<proteinExistence type="inferred from homology"/>
<organism evidence="10 11">
    <name type="scientific">Ladona fulva</name>
    <name type="common">Scarce chaser dragonfly</name>
    <name type="synonym">Libellula fulva</name>
    <dbReference type="NCBI Taxonomy" id="123851"/>
    <lineage>
        <taxon>Eukaryota</taxon>
        <taxon>Metazoa</taxon>
        <taxon>Ecdysozoa</taxon>
        <taxon>Arthropoda</taxon>
        <taxon>Hexapoda</taxon>
        <taxon>Insecta</taxon>
        <taxon>Pterygota</taxon>
        <taxon>Palaeoptera</taxon>
        <taxon>Odonata</taxon>
        <taxon>Epiprocta</taxon>
        <taxon>Anisoptera</taxon>
        <taxon>Libelluloidea</taxon>
        <taxon>Libellulidae</taxon>
        <taxon>Ladona</taxon>
    </lineage>
</organism>
<evidence type="ECO:0000256" key="7">
    <source>
        <dbReference type="ARBA" id="ARBA00023242"/>
    </source>
</evidence>
<dbReference type="Pfam" id="PF03131">
    <property type="entry name" value="bZIP_Maf"/>
    <property type="match status" value="1"/>
</dbReference>
<feature type="region of interest" description="Disordered" evidence="8">
    <location>
        <begin position="179"/>
        <end position="379"/>
    </location>
</feature>
<dbReference type="InterPro" id="IPR004827">
    <property type="entry name" value="bZIP"/>
</dbReference>
<feature type="compositionally biased region" description="Gly residues" evidence="8">
    <location>
        <begin position="706"/>
        <end position="715"/>
    </location>
</feature>
<reference evidence="10" key="1">
    <citation type="submission" date="2013-04" db="EMBL/GenBank/DDBJ databases">
        <authorList>
            <person name="Qu J."/>
            <person name="Murali S.C."/>
            <person name="Bandaranaike D."/>
            <person name="Bellair M."/>
            <person name="Blankenburg K."/>
            <person name="Chao H."/>
            <person name="Dinh H."/>
            <person name="Doddapaneni H."/>
            <person name="Downs B."/>
            <person name="Dugan-Rocha S."/>
            <person name="Elkadiri S."/>
            <person name="Gnanaolivu R.D."/>
            <person name="Hernandez B."/>
            <person name="Javaid M."/>
            <person name="Jayaseelan J.C."/>
            <person name="Lee S."/>
            <person name="Li M."/>
            <person name="Ming W."/>
            <person name="Munidasa M."/>
            <person name="Muniz J."/>
            <person name="Nguyen L."/>
            <person name="Ongeri F."/>
            <person name="Osuji N."/>
            <person name="Pu L.-L."/>
            <person name="Puazo M."/>
            <person name="Qu C."/>
            <person name="Quiroz J."/>
            <person name="Raj R."/>
            <person name="Weissenberger G."/>
            <person name="Xin Y."/>
            <person name="Zou X."/>
            <person name="Han Y."/>
            <person name="Richards S."/>
            <person name="Worley K."/>
            <person name="Muzny D."/>
            <person name="Gibbs R."/>
        </authorList>
    </citation>
    <scope>NUCLEOTIDE SEQUENCE</scope>
    <source>
        <strain evidence="10">Sampled in the wild</strain>
    </source>
</reference>
<dbReference type="PANTHER" id="PTHR10129:SF44">
    <property type="entry name" value="TRAFFIC JAM, ISOFORM C"/>
    <property type="match status" value="1"/>
</dbReference>
<feature type="compositionally biased region" description="Pro residues" evidence="8">
    <location>
        <begin position="300"/>
        <end position="310"/>
    </location>
</feature>
<dbReference type="GO" id="GO:0000978">
    <property type="term" value="F:RNA polymerase II cis-regulatory region sequence-specific DNA binding"/>
    <property type="evidence" value="ECO:0007669"/>
    <property type="project" value="TreeGrafter"/>
</dbReference>
<evidence type="ECO:0000256" key="6">
    <source>
        <dbReference type="ARBA" id="ARBA00023163"/>
    </source>
</evidence>
<dbReference type="Proteomes" id="UP000792457">
    <property type="component" value="Unassembled WGS sequence"/>
</dbReference>
<keyword evidence="4" id="KW-0805">Transcription regulation</keyword>
<dbReference type="PROSITE" id="PS50217">
    <property type="entry name" value="BZIP"/>
    <property type="match status" value="1"/>
</dbReference>
<keyword evidence="3" id="KW-0678">Repressor</keyword>
<evidence type="ECO:0000256" key="3">
    <source>
        <dbReference type="ARBA" id="ARBA00022491"/>
    </source>
</evidence>
<comment type="subcellular location">
    <subcellularLocation>
        <location evidence="1">Nucleus</location>
    </subcellularLocation>
</comment>
<evidence type="ECO:0000256" key="8">
    <source>
        <dbReference type="SAM" id="MobiDB-lite"/>
    </source>
</evidence>
<evidence type="ECO:0000256" key="2">
    <source>
        <dbReference type="ARBA" id="ARBA00008500"/>
    </source>
</evidence>
<feature type="region of interest" description="Disordered" evidence="8">
    <location>
        <begin position="684"/>
        <end position="747"/>
    </location>
</feature>
<feature type="compositionally biased region" description="Low complexity" evidence="8">
    <location>
        <begin position="510"/>
        <end position="529"/>
    </location>
</feature>
<keyword evidence="7" id="KW-0539">Nucleus</keyword>